<gene>
    <name evidence="8" type="ORF">F4553_003995</name>
</gene>
<reference evidence="8 9" key="1">
    <citation type="submission" date="2020-08" db="EMBL/GenBank/DDBJ databases">
        <title>Sequencing the genomes of 1000 actinobacteria strains.</title>
        <authorList>
            <person name="Klenk H.-P."/>
        </authorList>
    </citation>
    <scope>NUCLEOTIDE SEQUENCE [LARGE SCALE GENOMIC DNA]</scope>
    <source>
        <strain evidence="8 9">DSM 45362</strain>
    </source>
</reference>
<dbReference type="Gene3D" id="3.40.50.12580">
    <property type="match status" value="1"/>
</dbReference>
<dbReference type="InterPro" id="IPR007554">
    <property type="entry name" value="Glycerophosphate_synth"/>
</dbReference>
<accession>A0A841BT79</accession>
<dbReference type="Gene3D" id="3.90.550.10">
    <property type="entry name" value="Spore Coat Polysaccharide Biosynthesis Protein SpsA, Chain A"/>
    <property type="match status" value="1"/>
</dbReference>
<dbReference type="InterPro" id="IPR001173">
    <property type="entry name" value="Glyco_trans_2-like"/>
</dbReference>
<dbReference type="PANTHER" id="PTHR37316:SF3">
    <property type="entry name" value="TEICHOIC ACID GLYCEROL-PHOSPHATE TRANSFERASE"/>
    <property type="match status" value="1"/>
</dbReference>
<dbReference type="EMBL" id="JACHMN010000002">
    <property type="protein sequence ID" value="MBB5870616.1"/>
    <property type="molecule type" value="Genomic_DNA"/>
</dbReference>
<dbReference type="InterPro" id="IPR043148">
    <property type="entry name" value="TagF_C"/>
</dbReference>
<dbReference type="InterPro" id="IPR029044">
    <property type="entry name" value="Nucleotide-diphossugar_trans"/>
</dbReference>
<keyword evidence="5" id="KW-0777">Teichoic acid biosynthesis</keyword>
<comment type="subcellular location">
    <subcellularLocation>
        <location evidence="1">Cell membrane</location>
        <topology evidence="1">Peripheral membrane protein</topology>
    </subcellularLocation>
</comment>
<evidence type="ECO:0000256" key="3">
    <source>
        <dbReference type="ARBA" id="ARBA00022475"/>
    </source>
</evidence>
<keyword evidence="6" id="KW-0472">Membrane</keyword>
<keyword evidence="3" id="KW-1003">Cell membrane</keyword>
<dbReference type="EC" id="2.7.8.12" evidence="8"/>
<keyword evidence="9" id="KW-1185">Reference proteome</keyword>
<dbReference type="SUPFAM" id="SSF53756">
    <property type="entry name" value="UDP-Glycosyltransferase/glycogen phosphorylase"/>
    <property type="match status" value="1"/>
</dbReference>
<evidence type="ECO:0000256" key="2">
    <source>
        <dbReference type="ARBA" id="ARBA00010488"/>
    </source>
</evidence>
<proteinExistence type="inferred from homology"/>
<evidence type="ECO:0000259" key="7">
    <source>
        <dbReference type="Pfam" id="PF00535"/>
    </source>
</evidence>
<dbReference type="InterPro" id="IPR043149">
    <property type="entry name" value="TagF_N"/>
</dbReference>
<evidence type="ECO:0000313" key="8">
    <source>
        <dbReference type="EMBL" id="MBB5870616.1"/>
    </source>
</evidence>
<name>A0A841BT79_9ACTN</name>
<dbReference type="AlphaFoldDB" id="A0A841BT79"/>
<organism evidence="8 9">
    <name type="scientific">Allocatelliglobosispora scoriae</name>
    <dbReference type="NCBI Taxonomy" id="643052"/>
    <lineage>
        <taxon>Bacteria</taxon>
        <taxon>Bacillati</taxon>
        <taxon>Actinomycetota</taxon>
        <taxon>Actinomycetes</taxon>
        <taxon>Micromonosporales</taxon>
        <taxon>Micromonosporaceae</taxon>
        <taxon>Allocatelliglobosispora</taxon>
    </lineage>
</organism>
<evidence type="ECO:0000313" key="9">
    <source>
        <dbReference type="Proteomes" id="UP000587527"/>
    </source>
</evidence>
<evidence type="ECO:0000256" key="1">
    <source>
        <dbReference type="ARBA" id="ARBA00004202"/>
    </source>
</evidence>
<evidence type="ECO:0000256" key="5">
    <source>
        <dbReference type="ARBA" id="ARBA00022944"/>
    </source>
</evidence>
<dbReference type="GO" id="GO:0019350">
    <property type="term" value="P:teichoic acid biosynthetic process"/>
    <property type="evidence" value="ECO:0007669"/>
    <property type="project" value="UniProtKB-KW"/>
</dbReference>
<dbReference type="Gene3D" id="3.40.50.11820">
    <property type="match status" value="1"/>
</dbReference>
<dbReference type="PANTHER" id="PTHR37316">
    <property type="entry name" value="TEICHOIC ACID GLYCEROL-PHOSPHATE PRIMASE"/>
    <property type="match status" value="1"/>
</dbReference>
<dbReference type="InterPro" id="IPR051612">
    <property type="entry name" value="Teichoic_Acid_Biosynth"/>
</dbReference>
<dbReference type="GO" id="GO:0047355">
    <property type="term" value="F:CDP-glycerol glycerophosphotransferase activity"/>
    <property type="evidence" value="ECO:0007669"/>
    <property type="project" value="UniProtKB-EC"/>
</dbReference>
<dbReference type="RefSeq" id="WP_184838120.1">
    <property type="nucleotide sequence ID" value="NZ_JACHMN010000002.1"/>
</dbReference>
<dbReference type="Proteomes" id="UP000587527">
    <property type="component" value="Unassembled WGS sequence"/>
</dbReference>
<keyword evidence="4 8" id="KW-0808">Transferase</keyword>
<dbReference type="FunFam" id="3.90.550.10:FF:000196">
    <property type="entry name" value="Glycosyl transferase"/>
    <property type="match status" value="1"/>
</dbReference>
<dbReference type="GO" id="GO:0005886">
    <property type="term" value="C:plasma membrane"/>
    <property type="evidence" value="ECO:0007669"/>
    <property type="project" value="UniProtKB-SubCell"/>
</dbReference>
<dbReference type="Pfam" id="PF00535">
    <property type="entry name" value="Glycos_transf_2"/>
    <property type="match status" value="1"/>
</dbReference>
<dbReference type="SUPFAM" id="SSF53448">
    <property type="entry name" value="Nucleotide-diphospho-sugar transferases"/>
    <property type="match status" value="1"/>
</dbReference>
<evidence type="ECO:0000256" key="4">
    <source>
        <dbReference type="ARBA" id="ARBA00022679"/>
    </source>
</evidence>
<feature type="domain" description="Glycosyltransferase 2-like" evidence="7">
    <location>
        <begin position="5"/>
        <end position="122"/>
    </location>
</feature>
<dbReference type="Pfam" id="PF04464">
    <property type="entry name" value="Glyphos_transf"/>
    <property type="match status" value="1"/>
</dbReference>
<evidence type="ECO:0000256" key="6">
    <source>
        <dbReference type="ARBA" id="ARBA00023136"/>
    </source>
</evidence>
<sequence>MPLLSVIVPVYKVQGYLRQCLDSVLEQGFRDIELIVVNDCSPDRSGEIIDEIAARDSRVRPLHLERNVGLGHARNAGLAVATGDYVWFLDSDDWLSEGCLAEVAARLTDGLDMLVVDYSRADPTGPLRRSWAAKEVATIPEGEVFRAVDRPEILRIVHFAWNRVLRRQFLIEHRLDHFFEGWYEDISWSFPAMAAAERISFLNLSCVNYRQRRGSITKSSGDRHLEFFDQWIHAFERIDRADPLWEQIFARFVWHTLMVLENATRLPDRAARRKFFTRGTEVYHAYAPAEPISPAVRKLHWWEKNKAEQAVWLAKGDFGSFERKHVARQFLKRNRSRARRAVKVPGTLISTVWGWKLGIIGRTYYEVEARLPVDPQLAVFDSYWGLGFGCNPAAIYRKTRELAPDLHAVFVVRPDRTDAMPADVPYVVRGTLDYYRTLARAKYLTTNVNFPNFVRKRRGSVHLQTQHGTPLKSMGIDQQRYPAGEEMDHDSMLRRIDRWDYCISSNPLSTEVWERSFPAAYEQLEVGYPRNDRLATATPEEVAKVRAELGIDPQELVVLYAPTHRSHDPASAPPFDPEQLLHAIAPHGCVLLRDHHLVTYAAGGDEDEPTSIGHAAREVSAGRVMDVSTHPRIEDLYLAADALIVDYSSAMFDYAVLDRPIVVYAPDWAEYSRARGVNFDLLEHRPGAVAMSFDELCEIFAGGRWADADAAAARAAFRARFCPWDDGRAAERVVRRVFLGESVETPQVMQEASV</sequence>
<comment type="caution">
    <text evidence="8">The sequence shown here is derived from an EMBL/GenBank/DDBJ whole genome shotgun (WGS) entry which is preliminary data.</text>
</comment>
<comment type="similarity">
    <text evidence="2">Belongs to the CDP-glycerol glycerophosphotransferase family.</text>
</comment>
<dbReference type="CDD" id="cd00761">
    <property type="entry name" value="Glyco_tranf_GTA_type"/>
    <property type="match status" value="1"/>
</dbReference>
<protein>
    <submittedName>
        <fullName evidence="8">CDP-glycerol glycerophosphotransferase</fullName>
        <ecNumber evidence="8">2.7.8.12</ecNumber>
    </submittedName>
</protein>